<gene>
    <name evidence="2" type="ORF">DFR35_1727</name>
</gene>
<dbReference type="Proteomes" id="UP000268908">
    <property type="component" value="Unassembled WGS sequence"/>
</dbReference>
<accession>A0A497XDM2</accession>
<dbReference type="OrthoDB" id="1425928at2"/>
<reference evidence="2 3" key="1">
    <citation type="submission" date="2018-10" db="EMBL/GenBank/DDBJ databases">
        <title>Genomic Encyclopedia of Type Strains, Phase IV (KMG-IV): sequencing the most valuable type-strain genomes for metagenomic binning, comparative biology and taxonomic classification.</title>
        <authorList>
            <person name="Goeker M."/>
        </authorList>
    </citation>
    <scope>NUCLEOTIDE SEQUENCE [LARGE SCALE GENOMIC DNA]</scope>
    <source>
        <strain evidence="2 3">DSM 26916</strain>
    </source>
</reference>
<dbReference type="RefSeq" id="WP_121241613.1">
    <property type="nucleotide sequence ID" value="NZ_BHVV01000007.1"/>
</dbReference>
<sequence>MKTVLFGAFDRHNLGDILLAAVAAEKVGAAVTAAGLAERDMSSFGGPRVLALASLREPIRLIHVGGELLDCDAAQAAWMLGQPGLRWGRAAPYVVGKSRLPAGSRVEFHAVGGVGLAARDAAFREEVLAALRTADFVTVRDSATQGELAAAGIVAPLVPDPVTRIAALFGPTLRARRLPEFPSGYLAVQFAAECGDDATLAAFARGLELIGLPVVLFRAGAAPWHDDLEPYQRLASRLAVPVRIFESLDVRDICALIAASRGCIATSLHARIVAESFGVPALTLEREPGSAQKVRAYLDTWSPGAVPLDPAAFAAGGFGFPATIPA</sequence>
<evidence type="ECO:0000313" key="2">
    <source>
        <dbReference type="EMBL" id="RLJ65071.1"/>
    </source>
</evidence>
<feature type="domain" description="Polysaccharide pyruvyl transferase" evidence="1">
    <location>
        <begin position="111"/>
        <end position="285"/>
    </location>
</feature>
<proteinExistence type="predicted"/>
<evidence type="ECO:0000259" key="1">
    <source>
        <dbReference type="Pfam" id="PF04230"/>
    </source>
</evidence>
<protein>
    <submittedName>
        <fullName evidence="2">Polysaccharide pyruvyl transferase WcaK-like protein</fullName>
    </submittedName>
</protein>
<keyword evidence="2" id="KW-0808">Transferase</keyword>
<organism evidence="2 3">
    <name type="scientific">Sulfurisoma sediminicola</name>
    <dbReference type="NCBI Taxonomy" id="1381557"/>
    <lineage>
        <taxon>Bacteria</taxon>
        <taxon>Pseudomonadati</taxon>
        <taxon>Pseudomonadota</taxon>
        <taxon>Betaproteobacteria</taxon>
        <taxon>Nitrosomonadales</taxon>
        <taxon>Sterolibacteriaceae</taxon>
        <taxon>Sulfurisoma</taxon>
    </lineage>
</organism>
<dbReference type="EMBL" id="RCCI01000005">
    <property type="protein sequence ID" value="RLJ65071.1"/>
    <property type="molecule type" value="Genomic_DNA"/>
</dbReference>
<dbReference type="Pfam" id="PF04230">
    <property type="entry name" value="PS_pyruv_trans"/>
    <property type="match status" value="1"/>
</dbReference>
<name>A0A497XDM2_9PROT</name>
<dbReference type="AlphaFoldDB" id="A0A497XDM2"/>
<dbReference type="InterPro" id="IPR007345">
    <property type="entry name" value="Polysacch_pyruvyl_Trfase"/>
</dbReference>
<evidence type="ECO:0000313" key="3">
    <source>
        <dbReference type="Proteomes" id="UP000268908"/>
    </source>
</evidence>
<keyword evidence="3" id="KW-1185">Reference proteome</keyword>
<dbReference type="GO" id="GO:0016740">
    <property type="term" value="F:transferase activity"/>
    <property type="evidence" value="ECO:0007669"/>
    <property type="project" value="UniProtKB-KW"/>
</dbReference>
<comment type="caution">
    <text evidence="2">The sequence shown here is derived from an EMBL/GenBank/DDBJ whole genome shotgun (WGS) entry which is preliminary data.</text>
</comment>